<dbReference type="Gene3D" id="2.60.40.2810">
    <property type="match status" value="7"/>
</dbReference>
<gene>
    <name evidence="2" type="ORF">FYK55_12515</name>
</gene>
<feature type="compositionally biased region" description="Basic residues" evidence="1">
    <location>
        <begin position="10"/>
        <end position="23"/>
    </location>
</feature>
<dbReference type="NCBIfam" id="NF012211">
    <property type="entry name" value="tand_rpt_95"/>
    <property type="match status" value="7"/>
</dbReference>
<dbReference type="Proteomes" id="UP000324479">
    <property type="component" value="Unassembled WGS sequence"/>
</dbReference>
<dbReference type="GO" id="GO:0008237">
    <property type="term" value="F:metallopeptidase activity"/>
    <property type="evidence" value="ECO:0007669"/>
    <property type="project" value="InterPro"/>
</dbReference>
<dbReference type="PANTHER" id="PTHR34720:SF9">
    <property type="entry name" value="BLR4714 PROTEIN"/>
    <property type="match status" value="1"/>
</dbReference>
<evidence type="ECO:0000313" key="3">
    <source>
        <dbReference type="Proteomes" id="UP000324479"/>
    </source>
</evidence>
<accession>A0A5M6D6W6</accession>
<keyword evidence="3" id="KW-1185">Reference proteome</keyword>
<name>A0A5M6D6W6_9BACT</name>
<dbReference type="RefSeq" id="WP_150076767.1">
    <property type="nucleotide sequence ID" value="NZ_VWOX01000006.1"/>
</dbReference>
<dbReference type="SUPFAM" id="SSF55486">
    <property type="entry name" value="Metalloproteases ('zincins'), catalytic domain"/>
    <property type="match status" value="1"/>
</dbReference>
<protein>
    <submittedName>
        <fullName evidence="2">Tandem-95 repeat protein</fullName>
    </submittedName>
</protein>
<dbReference type="InterPro" id="IPR024079">
    <property type="entry name" value="MetalloPept_cat_dom_sf"/>
</dbReference>
<dbReference type="Pfam" id="PF17963">
    <property type="entry name" value="Big_9"/>
    <property type="match status" value="7"/>
</dbReference>
<evidence type="ECO:0000313" key="2">
    <source>
        <dbReference type="EMBL" id="KAA5543103.1"/>
    </source>
</evidence>
<proteinExistence type="predicted"/>
<dbReference type="Gene3D" id="3.40.390.10">
    <property type="entry name" value="Collagenase (Catalytic Domain)"/>
    <property type="match status" value="1"/>
</dbReference>
<reference evidence="2 3" key="1">
    <citation type="submission" date="2019-08" db="EMBL/GenBank/DDBJ databases">
        <authorList>
            <person name="Dhanesh K."/>
            <person name="Kumar G."/>
            <person name="Sasikala C."/>
            <person name="Venkata Ramana C."/>
        </authorList>
    </citation>
    <scope>NUCLEOTIDE SEQUENCE [LARGE SCALE GENOMIC DNA]</scope>
    <source>
        <strain evidence="2 3">JC645</strain>
    </source>
</reference>
<dbReference type="PANTHER" id="PTHR34720">
    <property type="entry name" value="MICROCYSTIN DEPENDENT PROTEIN"/>
    <property type="match status" value="1"/>
</dbReference>
<dbReference type="EMBL" id="VWOX01000006">
    <property type="protein sequence ID" value="KAA5543103.1"/>
    <property type="molecule type" value="Genomic_DNA"/>
</dbReference>
<sequence length="1674" mass="175713">MNEFRNHPAGARRSKSSSSFRRRNKRRILVERLETRALLSANPITPSIPDRLDVPDHPSHEDSDYHKDSQGNVYHVLPEPVGPSQTNSDTGNLGATTSLDQTFQLHSNPGAAQTIYLDFDGHTTSGTIWNSSFNGGADIVTPAYGFTGDDSFADSELTRIQAIWRRVAEDFLPFDVNVTTEEPSTDRLIKSGSKDNEWGVRVVVGGSNSWFGGGGGVAYVGSFNWSSDSPAFVFENNLGNGNEKYTAEAISHEAGHTLGLNHDGRNSPSEEYFAGYGSGATGWAPIMGNSYYKSLTQWSRGEYNNASNTEDDLAIITTRNGFSYRADDHGDSLSGATSVAIGAEGISATGIIERNDDFDMFTFSTAAGALNLNIDPTAYGPNLDIAASLFDAAGSLIVASNPIGSIAANLAANLAAGQYFVQVTGVGQGDPTSGGYSDYGSLGSYTLSGSIVSVLANDDSFNAVEDGGTVRVDVLANDSADPGETLTINSVSQGSSGGSVSIVGGTAIDYRPADNFFGQETFTYAVTDGGTGNVGTATVTVNVAPVNDAPTASNDSFNVLTNSSNNSLNVLANDSIAPDAGESLTVTSVSSGSAGGSLSINGGQEIRYTPAPGFLGQESFTYTINDGTAGSNDIATVTVTVRDALPGIDFSSYEIRSYAGSQDAGGSAVVEDGGSTLHLTGNTWKQIAFDYEVTADTVLEFDFRSTAQGEVHTIGFDVDLGLSPEYGFQLYGTQSWGIRDFNDYAASAPEWKRYTIPVGQFYTGRFITLFFGNDHDVSNADGESVFSNVNIYEAGAVNQPPTAVGDSYSVNEDSGITNLDVLSNDETESGETLTIVSLGNTSAGGSVSILGGASVNYQPAANFFGTETFTYTINDGTPGSNATATVTINVAPQNDAPVANDDAFSVNEDSGVTNLAVLSNDTTEAGETLTIVSLNAVSAGGSVSIVGGSSIDYQPAVDFFGTETFTYTVNDGTPGSNATATVTISVASQNDAPVATDDTFEVNEGSGVTNLDVLNNDTTEAGETLTIVSLGATSAGGSVSISGGSSIDYQPAANFSGTETFTYTVNDGTPGSNATATVTVTVAPRLDNTQGINFADYSIGSYAGSQDAGGIAAVEDGGYTLHLTGNTWKQIRYSYQVTPDTILEFDFRSPSEGEIHTIGFDQDLGLSEQQGLTLYGTQAWGIRDFRDYRSSAPGWKHYQIPVGQYYTGAFDTLFFGNDHDVSGADGESFFANVRVYEEGSVSQGSSAIDDAFAVDEDGGPVNLDVLANDQAEPGSTLSVASVGQGSAGGSIQIVNQTLVSYEPAPNFFGRETFTYSISDGGVEPVGTATVTIDVRATNDAPIAQNDAFDVLQNSSGNLMDVLGNDTTAPDSGESLTISSVTNGSAGGSVTITSDQQLQYTPAAGFTGNETFSYTVNDGTPGSDATAVVTVQVLGNSPGIDFRQYDVGSYAGPSQDKGGNAEVADGGATLHLTGNTWKQIAFAYEVTPDTILEFDFRSTSIGDIHTIGLDTDSNLSQNYAFSVYGTQNWGNRDYRDYGDSAPDWKAYRIPIGQFYTGTFGTLFFGNDHDVSNPDAESYFSNVRIFESAAASASLQQSNDGSSSDDALIENPFDVVTRRPAFVRAIANAWPEAESWRISDSVQPFVSGDHSIDALHDRLDEFFAELGAMLPMRRPG</sequence>
<comment type="caution">
    <text evidence="2">The sequence shown here is derived from an EMBL/GenBank/DDBJ whole genome shotgun (WGS) entry which is preliminary data.</text>
</comment>
<dbReference type="Gene3D" id="2.60.120.380">
    <property type="match status" value="1"/>
</dbReference>
<organism evidence="2 3">
    <name type="scientific">Roseiconus nitratireducens</name>
    <dbReference type="NCBI Taxonomy" id="2605748"/>
    <lineage>
        <taxon>Bacteria</taxon>
        <taxon>Pseudomonadati</taxon>
        <taxon>Planctomycetota</taxon>
        <taxon>Planctomycetia</taxon>
        <taxon>Pirellulales</taxon>
        <taxon>Pirellulaceae</taxon>
        <taxon>Roseiconus</taxon>
    </lineage>
</organism>
<feature type="compositionally biased region" description="Basic and acidic residues" evidence="1">
    <location>
        <begin position="50"/>
        <end position="69"/>
    </location>
</feature>
<dbReference type="Pfam" id="PF13688">
    <property type="entry name" value="Reprolysin_5"/>
    <property type="match status" value="1"/>
</dbReference>
<feature type="region of interest" description="Disordered" evidence="1">
    <location>
        <begin position="1"/>
        <end position="23"/>
    </location>
</feature>
<feature type="region of interest" description="Disordered" evidence="1">
    <location>
        <begin position="41"/>
        <end position="92"/>
    </location>
</feature>
<evidence type="ECO:0000256" key="1">
    <source>
        <dbReference type="SAM" id="MobiDB-lite"/>
    </source>
</evidence>
<feature type="compositionally biased region" description="Polar residues" evidence="1">
    <location>
        <begin position="83"/>
        <end position="92"/>
    </location>
</feature>